<evidence type="ECO:0000256" key="4">
    <source>
        <dbReference type="ARBA" id="ARBA00023163"/>
    </source>
</evidence>
<dbReference type="InterPro" id="IPR011006">
    <property type="entry name" value="CheY-like_superfamily"/>
</dbReference>
<dbReference type="InterPro" id="IPR025944">
    <property type="entry name" value="Sigma_54_int_dom_CS"/>
</dbReference>
<sequence>MNYDVLIIDDNQQICEALHLLLDIHELTCLSAPSPPAALALLKKHHFKVVIQDMNFSPNATSGAEGQQLFTKIKALNPHTPIILLTAWTALEMAVSLVKEGADDYLSKPWDDAKLIARIKDLVAGHSDKKTLHPSLQDAELCGLVYKSKIMENTITLALSVAKADVAVLISGPNGSGKEKIADIIQANSLRKEKPFIKVNVGALPGDLMESELFGAEPGAYTGAVKKRLGRFEAADRGTLFLDEIGNLALTGQIKLLRVLQSGEFERLGSTVTRTADVRIISATNADLHTLIQKNLFREDLFFRLNVIEIKVPPLSERKEDILPLARHFIRSFAQQTQSIFPAISHSCQKKLQAYSWPGNIRELRNRVQRALLVAHRDELVEADFDLPKVPAPQSSKMPPSEDPGSEKDLIEKTLLQTGGTVSRAAKILGLSRQALYRKMDKYGLEVERKIKGDTS</sequence>
<evidence type="ECO:0000256" key="1">
    <source>
        <dbReference type="ARBA" id="ARBA00022741"/>
    </source>
</evidence>
<evidence type="ECO:0000256" key="2">
    <source>
        <dbReference type="ARBA" id="ARBA00022840"/>
    </source>
</evidence>
<keyword evidence="4" id="KW-0804">Transcription</keyword>
<dbReference type="Pfam" id="PF25601">
    <property type="entry name" value="AAA_lid_14"/>
    <property type="match status" value="1"/>
</dbReference>
<evidence type="ECO:0000256" key="5">
    <source>
        <dbReference type="PROSITE-ProRule" id="PRU00169"/>
    </source>
</evidence>
<dbReference type="InterPro" id="IPR027417">
    <property type="entry name" value="P-loop_NTPase"/>
</dbReference>
<evidence type="ECO:0000256" key="3">
    <source>
        <dbReference type="ARBA" id="ARBA00023015"/>
    </source>
</evidence>
<reference evidence="9 10" key="1">
    <citation type="submission" date="2024-09" db="EMBL/GenBank/DDBJ databases">
        <title>Laminarin stimulates single cell rates of sulfate reduction while oxygen inhibits transcriptomic activity in coastal marine sediment.</title>
        <authorList>
            <person name="Lindsay M."/>
            <person name="Orcutt B."/>
            <person name="Emerson D."/>
            <person name="Stepanauskas R."/>
            <person name="D'Angelo T."/>
        </authorList>
    </citation>
    <scope>NUCLEOTIDE SEQUENCE [LARGE SCALE GENOMIC DNA]</scope>
    <source>
        <strain evidence="9">SAG AM-311-K15</strain>
    </source>
</reference>
<dbReference type="InterPro" id="IPR003593">
    <property type="entry name" value="AAA+_ATPase"/>
</dbReference>
<feature type="modified residue" description="4-aspartylphosphate" evidence="5">
    <location>
        <position position="53"/>
    </location>
</feature>
<gene>
    <name evidence="9" type="ORF">ACFL27_15395</name>
</gene>
<dbReference type="Gene3D" id="1.10.8.60">
    <property type="match status" value="1"/>
</dbReference>
<dbReference type="InterPro" id="IPR058031">
    <property type="entry name" value="AAA_lid_NorR"/>
</dbReference>
<dbReference type="Proteomes" id="UP001594351">
    <property type="component" value="Unassembled WGS sequence"/>
</dbReference>
<dbReference type="PROSITE" id="PS50110">
    <property type="entry name" value="RESPONSE_REGULATORY"/>
    <property type="match status" value="1"/>
</dbReference>
<dbReference type="SUPFAM" id="SSF46689">
    <property type="entry name" value="Homeodomain-like"/>
    <property type="match status" value="1"/>
</dbReference>
<dbReference type="Gene3D" id="3.40.50.2300">
    <property type="match status" value="1"/>
</dbReference>
<dbReference type="SMART" id="SM00448">
    <property type="entry name" value="REC"/>
    <property type="match status" value="1"/>
</dbReference>
<keyword evidence="2" id="KW-0067">ATP-binding</keyword>
<dbReference type="CDD" id="cd00156">
    <property type="entry name" value="REC"/>
    <property type="match status" value="1"/>
</dbReference>
<dbReference type="InterPro" id="IPR002078">
    <property type="entry name" value="Sigma_54_int"/>
</dbReference>
<evidence type="ECO:0000259" key="7">
    <source>
        <dbReference type="PROSITE" id="PS50045"/>
    </source>
</evidence>
<feature type="domain" description="Response regulatory" evidence="8">
    <location>
        <begin position="4"/>
        <end position="123"/>
    </location>
</feature>
<feature type="region of interest" description="Disordered" evidence="6">
    <location>
        <begin position="389"/>
        <end position="409"/>
    </location>
</feature>
<dbReference type="PROSITE" id="PS50045">
    <property type="entry name" value="SIGMA54_INTERACT_4"/>
    <property type="match status" value="1"/>
</dbReference>
<dbReference type="InterPro" id="IPR001789">
    <property type="entry name" value="Sig_transdc_resp-reg_receiver"/>
</dbReference>
<dbReference type="PRINTS" id="PR01590">
    <property type="entry name" value="HTHFIS"/>
</dbReference>
<evidence type="ECO:0000256" key="6">
    <source>
        <dbReference type="SAM" id="MobiDB-lite"/>
    </source>
</evidence>
<dbReference type="SMART" id="SM00382">
    <property type="entry name" value="AAA"/>
    <property type="match status" value="1"/>
</dbReference>
<evidence type="ECO:0000313" key="10">
    <source>
        <dbReference type="Proteomes" id="UP001594351"/>
    </source>
</evidence>
<dbReference type="Gene3D" id="1.10.10.60">
    <property type="entry name" value="Homeodomain-like"/>
    <property type="match status" value="1"/>
</dbReference>
<dbReference type="Gene3D" id="3.40.50.300">
    <property type="entry name" value="P-loop containing nucleotide triphosphate hydrolases"/>
    <property type="match status" value="1"/>
</dbReference>
<dbReference type="InterPro" id="IPR002197">
    <property type="entry name" value="HTH_Fis"/>
</dbReference>
<keyword evidence="5" id="KW-0597">Phosphoprotein</keyword>
<keyword evidence="1" id="KW-0547">Nucleotide-binding</keyword>
<feature type="domain" description="Sigma-54 factor interaction" evidence="7">
    <location>
        <begin position="144"/>
        <end position="373"/>
    </location>
</feature>
<dbReference type="SUPFAM" id="SSF52540">
    <property type="entry name" value="P-loop containing nucleoside triphosphate hydrolases"/>
    <property type="match status" value="1"/>
</dbReference>
<evidence type="ECO:0000313" key="9">
    <source>
        <dbReference type="EMBL" id="MFC1851574.1"/>
    </source>
</evidence>
<dbReference type="PROSITE" id="PS00688">
    <property type="entry name" value="SIGMA54_INTERACT_3"/>
    <property type="match status" value="1"/>
</dbReference>
<proteinExistence type="predicted"/>
<keyword evidence="10" id="KW-1185">Reference proteome</keyword>
<dbReference type="Pfam" id="PF02954">
    <property type="entry name" value="HTH_8"/>
    <property type="match status" value="1"/>
</dbReference>
<dbReference type="PANTHER" id="PTHR32071">
    <property type="entry name" value="TRANSCRIPTIONAL REGULATORY PROTEIN"/>
    <property type="match status" value="1"/>
</dbReference>
<protein>
    <submittedName>
        <fullName evidence="9">Sigma-54-dependent transcriptional regulator</fullName>
    </submittedName>
</protein>
<dbReference type="PANTHER" id="PTHR32071:SF86">
    <property type="entry name" value="TWO COMPONENT SIGNAL TRANSDUCTION SYSTEM SIGMA54-DEPENDENT RESPONSE REGULATOR FIS FAMILY"/>
    <property type="match status" value="1"/>
</dbReference>
<comment type="caution">
    <text evidence="9">The sequence shown here is derived from an EMBL/GenBank/DDBJ whole genome shotgun (WGS) entry which is preliminary data.</text>
</comment>
<keyword evidence="3" id="KW-0805">Transcription regulation</keyword>
<dbReference type="CDD" id="cd00009">
    <property type="entry name" value="AAA"/>
    <property type="match status" value="1"/>
</dbReference>
<organism evidence="9 10">
    <name type="scientific">candidate division CSSED10-310 bacterium</name>
    <dbReference type="NCBI Taxonomy" id="2855610"/>
    <lineage>
        <taxon>Bacteria</taxon>
        <taxon>Bacteria division CSSED10-310</taxon>
    </lineage>
</organism>
<dbReference type="InterPro" id="IPR009057">
    <property type="entry name" value="Homeodomain-like_sf"/>
</dbReference>
<dbReference type="Pfam" id="PF00072">
    <property type="entry name" value="Response_reg"/>
    <property type="match status" value="1"/>
</dbReference>
<name>A0ABV6YZE2_UNCC1</name>
<accession>A0ABV6YZE2</accession>
<dbReference type="EMBL" id="JBHPBY010000203">
    <property type="protein sequence ID" value="MFC1851574.1"/>
    <property type="molecule type" value="Genomic_DNA"/>
</dbReference>
<dbReference type="Pfam" id="PF00158">
    <property type="entry name" value="Sigma54_activat"/>
    <property type="match status" value="1"/>
</dbReference>
<evidence type="ECO:0000259" key="8">
    <source>
        <dbReference type="PROSITE" id="PS50110"/>
    </source>
</evidence>
<dbReference type="SUPFAM" id="SSF52172">
    <property type="entry name" value="CheY-like"/>
    <property type="match status" value="1"/>
</dbReference>